<dbReference type="KEGG" id="gog:C1280_21730"/>
<proteinExistence type="inferred from homology"/>
<evidence type="ECO:0000256" key="3">
    <source>
        <dbReference type="ARBA" id="ARBA00022692"/>
    </source>
</evidence>
<dbReference type="RefSeq" id="WP_010047458.1">
    <property type="nucleotide sequence ID" value="NZ_CP025958.1"/>
</dbReference>
<feature type="transmembrane region" description="Helical" evidence="6">
    <location>
        <begin position="20"/>
        <end position="42"/>
    </location>
</feature>
<protein>
    <submittedName>
        <fullName evidence="7">Tryptophan-rich sensory protein</fullName>
    </submittedName>
</protein>
<dbReference type="FunFam" id="1.20.1260.100:FF:000001">
    <property type="entry name" value="translocator protein 2"/>
    <property type="match status" value="1"/>
</dbReference>
<dbReference type="Pfam" id="PF03073">
    <property type="entry name" value="TspO_MBR"/>
    <property type="match status" value="1"/>
</dbReference>
<evidence type="ECO:0000256" key="4">
    <source>
        <dbReference type="ARBA" id="ARBA00022989"/>
    </source>
</evidence>
<feature type="transmembrane region" description="Helical" evidence="6">
    <location>
        <begin position="54"/>
        <end position="74"/>
    </location>
</feature>
<sequence length="130" mass="14850">MNWIDWYDSLAKPWWTPAPATIRLIWGCLYPIILVSFGFVFIQALRRKLPRRVALPFAANLVANLLFMPIFAGLRSVPLAAADIVVVWATILWCVVAVWSHYRWVAFAQVPYFIWVSLATAIQLSITAMN</sequence>
<accession>A0A2Z3H6V4</accession>
<comment type="subcellular location">
    <subcellularLocation>
        <location evidence="1">Membrane</location>
        <topology evidence="1">Multi-pass membrane protein</topology>
    </subcellularLocation>
</comment>
<feature type="transmembrane region" description="Helical" evidence="6">
    <location>
        <begin position="112"/>
        <end position="129"/>
    </location>
</feature>
<dbReference type="CDD" id="cd15904">
    <property type="entry name" value="TSPO_MBR"/>
    <property type="match status" value="1"/>
</dbReference>
<evidence type="ECO:0000313" key="7">
    <source>
        <dbReference type="EMBL" id="AWM39347.1"/>
    </source>
</evidence>
<dbReference type="GO" id="GO:0033013">
    <property type="term" value="P:tetrapyrrole metabolic process"/>
    <property type="evidence" value="ECO:0007669"/>
    <property type="project" value="UniProtKB-ARBA"/>
</dbReference>
<organism evidence="7 8">
    <name type="scientific">Gemmata obscuriglobus</name>
    <dbReference type="NCBI Taxonomy" id="114"/>
    <lineage>
        <taxon>Bacteria</taxon>
        <taxon>Pseudomonadati</taxon>
        <taxon>Planctomycetota</taxon>
        <taxon>Planctomycetia</taxon>
        <taxon>Gemmatales</taxon>
        <taxon>Gemmataceae</taxon>
        <taxon>Gemmata</taxon>
    </lineage>
</organism>
<dbReference type="AlphaFoldDB" id="A0A2Z3H6V4"/>
<keyword evidence="3 6" id="KW-0812">Transmembrane</keyword>
<gene>
    <name evidence="7" type="ORF">C1280_21730</name>
</gene>
<keyword evidence="5 6" id="KW-0472">Membrane</keyword>
<evidence type="ECO:0000256" key="2">
    <source>
        <dbReference type="ARBA" id="ARBA00007524"/>
    </source>
</evidence>
<dbReference type="PANTHER" id="PTHR10057:SF0">
    <property type="entry name" value="TRANSLOCATOR PROTEIN"/>
    <property type="match status" value="1"/>
</dbReference>
<dbReference type="Gene3D" id="1.20.1260.100">
    <property type="entry name" value="TspO/MBR protein"/>
    <property type="match status" value="1"/>
</dbReference>
<dbReference type="OrthoDB" id="9795496at2"/>
<dbReference type="PIRSF" id="PIRSF005859">
    <property type="entry name" value="PBR"/>
    <property type="match status" value="1"/>
</dbReference>
<feature type="transmembrane region" description="Helical" evidence="6">
    <location>
        <begin position="80"/>
        <end position="100"/>
    </location>
</feature>
<dbReference type="InterPro" id="IPR038330">
    <property type="entry name" value="TspO/MBR-related_sf"/>
</dbReference>
<evidence type="ECO:0000256" key="5">
    <source>
        <dbReference type="ARBA" id="ARBA00023136"/>
    </source>
</evidence>
<comment type="similarity">
    <text evidence="2">Belongs to the TspO/BZRP family.</text>
</comment>
<evidence type="ECO:0000256" key="1">
    <source>
        <dbReference type="ARBA" id="ARBA00004141"/>
    </source>
</evidence>
<evidence type="ECO:0000256" key="6">
    <source>
        <dbReference type="SAM" id="Phobius"/>
    </source>
</evidence>
<dbReference type="Proteomes" id="UP000245802">
    <property type="component" value="Chromosome"/>
</dbReference>
<keyword evidence="4 6" id="KW-1133">Transmembrane helix</keyword>
<reference evidence="7 8" key="1">
    <citation type="submission" date="2018-01" db="EMBL/GenBank/DDBJ databases">
        <title>G. obscuriglobus.</title>
        <authorList>
            <person name="Franke J."/>
            <person name="Blomberg W."/>
            <person name="Selmecki A."/>
        </authorList>
    </citation>
    <scope>NUCLEOTIDE SEQUENCE [LARGE SCALE GENOMIC DNA]</scope>
    <source>
        <strain evidence="7 8">DSM 5831</strain>
    </source>
</reference>
<dbReference type="PANTHER" id="PTHR10057">
    <property type="entry name" value="PERIPHERAL-TYPE BENZODIAZEPINE RECEPTOR"/>
    <property type="match status" value="1"/>
</dbReference>
<dbReference type="EMBL" id="CP025958">
    <property type="protein sequence ID" value="AWM39347.1"/>
    <property type="molecule type" value="Genomic_DNA"/>
</dbReference>
<dbReference type="GO" id="GO:0016020">
    <property type="term" value="C:membrane"/>
    <property type="evidence" value="ECO:0007669"/>
    <property type="project" value="UniProtKB-SubCell"/>
</dbReference>
<keyword evidence="8" id="KW-1185">Reference proteome</keyword>
<name>A0A2Z3H6V4_9BACT</name>
<evidence type="ECO:0000313" key="8">
    <source>
        <dbReference type="Proteomes" id="UP000245802"/>
    </source>
</evidence>
<dbReference type="InterPro" id="IPR004307">
    <property type="entry name" value="TspO_MBR"/>
</dbReference>